<evidence type="ECO:0000256" key="1">
    <source>
        <dbReference type="ARBA" id="ARBA00009776"/>
    </source>
</evidence>
<dbReference type="PROSITE" id="PS01331">
    <property type="entry name" value="THYMIDYLATE_KINASE"/>
    <property type="match status" value="1"/>
</dbReference>
<dbReference type="GO" id="GO:0006235">
    <property type="term" value="P:dTTP biosynthetic process"/>
    <property type="evidence" value="ECO:0007669"/>
    <property type="project" value="UniProtKB-UniRule"/>
</dbReference>
<dbReference type="GO" id="GO:0005829">
    <property type="term" value="C:cytosol"/>
    <property type="evidence" value="ECO:0007669"/>
    <property type="project" value="TreeGrafter"/>
</dbReference>
<evidence type="ECO:0000256" key="11">
    <source>
        <dbReference type="ARBA" id="ARBA00057735"/>
    </source>
</evidence>
<evidence type="ECO:0000256" key="12">
    <source>
        <dbReference type="HAMAP-Rule" id="MF_00165"/>
    </source>
</evidence>
<evidence type="ECO:0000256" key="9">
    <source>
        <dbReference type="ARBA" id="ARBA00029962"/>
    </source>
</evidence>
<sequence length="210" mass="23193">MTLAGKFIVIEGLEGAGKSSAIESIGECLRRNGIGFVNTREPGGTAMAEQLRDMIKHGFEGEMPSTASEVLMMYAARCQLVEQVIRPSLKQGDWVIGDRHDLSSRAYQGGGRGIALQELDTIRQFAIGNFEPDLTVYLDIDPSLGLSRARSRGSLDRIEQQQLDFFERARVVYLDAVASNPKVVKVDASLDMRAVQEQIITEVQTFIDQN</sequence>
<evidence type="ECO:0000256" key="10">
    <source>
        <dbReference type="ARBA" id="ARBA00048743"/>
    </source>
</evidence>
<dbReference type="GO" id="GO:0004798">
    <property type="term" value="F:dTMP kinase activity"/>
    <property type="evidence" value="ECO:0007669"/>
    <property type="project" value="UniProtKB-UniRule"/>
</dbReference>
<evidence type="ECO:0000256" key="8">
    <source>
        <dbReference type="ARBA" id="ARBA00022840"/>
    </source>
</evidence>
<evidence type="ECO:0000256" key="5">
    <source>
        <dbReference type="ARBA" id="ARBA00022727"/>
    </source>
</evidence>
<comment type="caution">
    <text evidence="14">The sequence shown here is derived from an EMBL/GenBank/DDBJ whole genome shotgun (WGS) entry which is preliminary data.</text>
</comment>
<dbReference type="GO" id="GO:0006233">
    <property type="term" value="P:dTDP biosynthetic process"/>
    <property type="evidence" value="ECO:0007669"/>
    <property type="project" value="InterPro"/>
</dbReference>
<evidence type="ECO:0000256" key="6">
    <source>
        <dbReference type="ARBA" id="ARBA00022741"/>
    </source>
</evidence>
<comment type="similarity">
    <text evidence="1 12">Belongs to the thymidylate kinase family.</text>
</comment>
<dbReference type="PANTHER" id="PTHR10344">
    <property type="entry name" value="THYMIDYLATE KINASE"/>
    <property type="match status" value="1"/>
</dbReference>
<dbReference type="InterPro" id="IPR018094">
    <property type="entry name" value="Thymidylate_kinase"/>
</dbReference>
<dbReference type="SUPFAM" id="SSF52540">
    <property type="entry name" value="P-loop containing nucleoside triphosphate hydrolases"/>
    <property type="match status" value="1"/>
</dbReference>
<dbReference type="CDD" id="cd01672">
    <property type="entry name" value="TMPK"/>
    <property type="match status" value="1"/>
</dbReference>
<accession>A0A420EHJ1</accession>
<dbReference type="OrthoDB" id="9774907at2"/>
<feature type="binding site" evidence="12">
    <location>
        <begin position="12"/>
        <end position="19"/>
    </location>
    <ligand>
        <name>ATP</name>
        <dbReference type="ChEBI" id="CHEBI:30616"/>
    </ligand>
</feature>
<dbReference type="HAMAP" id="MF_00165">
    <property type="entry name" value="Thymidylate_kinase"/>
    <property type="match status" value="1"/>
</dbReference>
<dbReference type="RefSeq" id="WP_120354131.1">
    <property type="nucleotide sequence ID" value="NZ_RAQO01000004.1"/>
</dbReference>
<keyword evidence="5 12" id="KW-0545">Nucleotide biosynthesis</keyword>
<comment type="catalytic activity">
    <reaction evidence="10 12">
        <text>dTMP + ATP = dTDP + ADP</text>
        <dbReference type="Rhea" id="RHEA:13517"/>
        <dbReference type="ChEBI" id="CHEBI:30616"/>
        <dbReference type="ChEBI" id="CHEBI:58369"/>
        <dbReference type="ChEBI" id="CHEBI:63528"/>
        <dbReference type="ChEBI" id="CHEBI:456216"/>
        <dbReference type="EC" id="2.7.4.9"/>
    </reaction>
</comment>
<dbReference type="EMBL" id="RAQO01000004">
    <property type="protein sequence ID" value="RKF20127.1"/>
    <property type="molecule type" value="Genomic_DNA"/>
</dbReference>
<dbReference type="AlphaFoldDB" id="A0A420EHJ1"/>
<gene>
    <name evidence="12" type="primary">tmk</name>
    <name evidence="14" type="ORF">DBZ36_06680</name>
</gene>
<evidence type="ECO:0000313" key="14">
    <source>
        <dbReference type="EMBL" id="RKF20127.1"/>
    </source>
</evidence>
<feature type="domain" description="Thymidylate kinase-like" evidence="13">
    <location>
        <begin position="10"/>
        <end position="199"/>
    </location>
</feature>
<protein>
    <recommendedName>
        <fullName evidence="3 12">Thymidylate kinase</fullName>
        <ecNumber evidence="2 12">2.7.4.9</ecNumber>
    </recommendedName>
    <alternativeName>
        <fullName evidence="9 12">dTMP kinase</fullName>
    </alternativeName>
</protein>
<keyword evidence="4 12" id="KW-0808">Transferase</keyword>
<keyword evidence="7 12" id="KW-0418">Kinase</keyword>
<dbReference type="Pfam" id="PF02223">
    <property type="entry name" value="Thymidylate_kin"/>
    <property type="match status" value="1"/>
</dbReference>
<dbReference type="InterPro" id="IPR027417">
    <property type="entry name" value="P-loop_NTPase"/>
</dbReference>
<reference evidence="14 15" key="1">
    <citation type="submission" date="2018-09" db="EMBL/GenBank/DDBJ databases">
        <authorList>
            <person name="Wang Z."/>
        </authorList>
    </citation>
    <scope>NUCLEOTIDE SEQUENCE [LARGE SCALE GENOMIC DNA]</scope>
    <source>
        <strain evidence="14 15">ALS 81</strain>
    </source>
</reference>
<dbReference type="GO" id="GO:0005524">
    <property type="term" value="F:ATP binding"/>
    <property type="evidence" value="ECO:0007669"/>
    <property type="project" value="UniProtKB-UniRule"/>
</dbReference>
<dbReference type="InterPro" id="IPR039430">
    <property type="entry name" value="Thymidylate_kin-like_dom"/>
</dbReference>
<organism evidence="14 15">
    <name type="scientific">Alginatibacterium sediminis</name>
    <dbReference type="NCBI Taxonomy" id="2164068"/>
    <lineage>
        <taxon>Bacteria</taxon>
        <taxon>Pseudomonadati</taxon>
        <taxon>Pseudomonadota</taxon>
        <taxon>Gammaproteobacteria</taxon>
        <taxon>Alteromonadales</taxon>
        <taxon>Alteromonadaceae</taxon>
        <taxon>Alginatibacterium</taxon>
    </lineage>
</organism>
<dbReference type="Gene3D" id="3.40.50.300">
    <property type="entry name" value="P-loop containing nucleotide triphosphate hydrolases"/>
    <property type="match status" value="1"/>
</dbReference>
<dbReference type="InterPro" id="IPR018095">
    <property type="entry name" value="Thymidylate_kin_CS"/>
</dbReference>
<dbReference type="NCBIfam" id="TIGR00041">
    <property type="entry name" value="DTMP_kinase"/>
    <property type="match status" value="1"/>
</dbReference>
<keyword evidence="6 12" id="KW-0547">Nucleotide-binding</keyword>
<evidence type="ECO:0000256" key="4">
    <source>
        <dbReference type="ARBA" id="ARBA00022679"/>
    </source>
</evidence>
<comment type="function">
    <text evidence="11 12">Phosphorylation of dTMP to form dTDP in both de novo and salvage pathways of dTTP synthesis.</text>
</comment>
<dbReference type="GO" id="GO:0006227">
    <property type="term" value="P:dUDP biosynthetic process"/>
    <property type="evidence" value="ECO:0007669"/>
    <property type="project" value="TreeGrafter"/>
</dbReference>
<proteinExistence type="inferred from homology"/>
<dbReference type="EC" id="2.7.4.9" evidence="2 12"/>
<dbReference type="FunFam" id="3.40.50.300:FF:000225">
    <property type="entry name" value="Thymidylate kinase"/>
    <property type="match status" value="1"/>
</dbReference>
<keyword evidence="15" id="KW-1185">Reference proteome</keyword>
<evidence type="ECO:0000256" key="3">
    <source>
        <dbReference type="ARBA" id="ARBA00017144"/>
    </source>
</evidence>
<dbReference type="Proteomes" id="UP000286482">
    <property type="component" value="Unassembled WGS sequence"/>
</dbReference>
<evidence type="ECO:0000313" key="15">
    <source>
        <dbReference type="Proteomes" id="UP000286482"/>
    </source>
</evidence>
<evidence type="ECO:0000256" key="2">
    <source>
        <dbReference type="ARBA" id="ARBA00012980"/>
    </source>
</evidence>
<dbReference type="PANTHER" id="PTHR10344:SF4">
    <property type="entry name" value="UMP-CMP KINASE 2, MITOCHONDRIAL"/>
    <property type="match status" value="1"/>
</dbReference>
<keyword evidence="8 12" id="KW-0067">ATP-binding</keyword>
<name>A0A420EHJ1_9ALTE</name>
<evidence type="ECO:0000259" key="13">
    <source>
        <dbReference type="Pfam" id="PF02223"/>
    </source>
</evidence>
<evidence type="ECO:0000256" key="7">
    <source>
        <dbReference type="ARBA" id="ARBA00022777"/>
    </source>
</evidence>